<dbReference type="Proteomes" id="UP001218188">
    <property type="component" value="Unassembled WGS sequence"/>
</dbReference>
<proteinExistence type="predicted"/>
<sequence>MAGWRQIRAPRHTGLLRDAVLHVFVLEIRRVWVGSVQRDLAQQQTQTVWRRLNENRRELEREMNGQELTNTQENVGVTGDKIDVDEQSEEPWVVGWNILPWRLNMTRASWMDSPLVEARGLSTSGAMAFCRPPNSSAFCKLKSAILAIFAGGASSTIIVEDGSLSFGVSHFATQRRMLLECLVQASIRVRGAFPIRVKCGCGVRHREYVACAATGGIMIAAVEQDIVWSKAQFAPPGFRSHVAKFEDAGKGVDTEGDTMGIMMAIQCKRQIHAGPIYRSRLTKETRRDNHAVSTSTSQLESQRRNPIDLMLSDIAARAATKGLTFAGEPVIEISDNAGQGKMPVSVSSRALKICSYPRTTSICEMRGIIRSSDATQCADGGASSCAMTVQQFVKFITARQFQVEDSQGRKMHARQQQDDGDIVGQFEVQMLEKSPGREHSCSIGRRQFTTTDESERRMRYIRCSGGNHPEIVPGGRKFRGAIDEDEKPAVVLIVDGSESEIDRNCVEIFSEMQRGMAGANTSSSDSSPANGAVNPSRMVRVDMPALSIQKASASAQMGSWTNIIVQRKSPGFAYSANDIAPIEKLDIGGPVQEPMIRGGDAEECRHDLVKHSNERRIERHPMDEGM</sequence>
<gene>
    <name evidence="2" type="ORF">C8F04DRAFT_1201790</name>
</gene>
<protein>
    <submittedName>
        <fullName evidence="2">Uncharacterized protein</fullName>
    </submittedName>
</protein>
<organism evidence="2 3">
    <name type="scientific">Mycena alexandri</name>
    <dbReference type="NCBI Taxonomy" id="1745969"/>
    <lineage>
        <taxon>Eukaryota</taxon>
        <taxon>Fungi</taxon>
        <taxon>Dikarya</taxon>
        <taxon>Basidiomycota</taxon>
        <taxon>Agaricomycotina</taxon>
        <taxon>Agaricomycetes</taxon>
        <taxon>Agaricomycetidae</taxon>
        <taxon>Agaricales</taxon>
        <taxon>Marasmiineae</taxon>
        <taxon>Mycenaceae</taxon>
        <taxon>Mycena</taxon>
    </lineage>
</organism>
<dbReference type="EMBL" id="JARJCM010000479">
    <property type="protein sequence ID" value="KAJ7016636.1"/>
    <property type="molecule type" value="Genomic_DNA"/>
</dbReference>
<keyword evidence="3" id="KW-1185">Reference proteome</keyword>
<evidence type="ECO:0000313" key="2">
    <source>
        <dbReference type="EMBL" id="KAJ7016636.1"/>
    </source>
</evidence>
<name>A0AAD6RWC8_9AGAR</name>
<evidence type="ECO:0000313" key="3">
    <source>
        <dbReference type="Proteomes" id="UP001218188"/>
    </source>
</evidence>
<reference evidence="2" key="1">
    <citation type="submission" date="2023-03" db="EMBL/GenBank/DDBJ databases">
        <title>Massive genome expansion in bonnet fungi (Mycena s.s.) driven by repeated elements and novel gene families across ecological guilds.</title>
        <authorList>
            <consortium name="Lawrence Berkeley National Laboratory"/>
            <person name="Harder C.B."/>
            <person name="Miyauchi S."/>
            <person name="Viragh M."/>
            <person name="Kuo A."/>
            <person name="Thoen E."/>
            <person name="Andreopoulos B."/>
            <person name="Lu D."/>
            <person name="Skrede I."/>
            <person name="Drula E."/>
            <person name="Henrissat B."/>
            <person name="Morin E."/>
            <person name="Kohler A."/>
            <person name="Barry K."/>
            <person name="LaButti K."/>
            <person name="Morin E."/>
            <person name="Salamov A."/>
            <person name="Lipzen A."/>
            <person name="Mereny Z."/>
            <person name="Hegedus B."/>
            <person name="Baldrian P."/>
            <person name="Stursova M."/>
            <person name="Weitz H."/>
            <person name="Taylor A."/>
            <person name="Grigoriev I.V."/>
            <person name="Nagy L.G."/>
            <person name="Martin F."/>
            <person name="Kauserud H."/>
        </authorList>
    </citation>
    <scope>NUCLEOTIDE SEQUENCE</scope>
    <source>
        <strain evidence="2">CBHHK200</strain>
    </source>
</reference>
<feature type="region of interest" description="Disordered" evidence="1">
    <location>
        <begin position="283"/>
        <end position="302"/>
    </location>
</feature>
<feature type="compositionally biased region" description="Polar residues" evidence="1">
    <location>
        <begin position="291"/>
        <end position="300"/>
    </location>
</feature>
<dbReference type="AlphaFoldDB" id="A0AAD6RWC8"/>
<accession>A0AAD6RWC8</accession>
<comment type="caution">
    <text evidence="2">The sequence shown here is derived from an EMBL/GenBank/DDBJ whole genome shotgun (WGS) entry which is preliminary data.</text>
</comment>
<evidence type="ECO:0000256" key="1">
    <source>
        <dbReference type="SAM" id="MobiDB-lite"/>
    </source>
</evidence>